<evidence type="ECO:0000313" key="1">
    <source>
        <dbReference type="EMBL" id="CAK0796537.1"/>
    </source>
</evidence>
<feature type="non-terminal residue" evidence="1">
    <location>
        <position position="113"/>
    </location>
</feature>
<comment type="caution">
    <text evidence="1">The sequence shown here is derived from an EMBL/GenBank/DDBJ whole genome shotgun (WGS) entry which is preliminary data.</text>
</comment>
<evidence type="ECO:0000313" key="2">
    <source>
        <dbReference type="Proteomes" id="UP001189429"/>
    </source>
</evidence>
<name>A0ABN9PX24_9DINO</name>
<gene>
    <name evidence="1" type="ORF">PCOR1329_LOCUS5900</name>
</gene>
<protein>
    <submittedName>
        <fullName evidence="1">Uncharacterized protein</fullName>
    </submittedName>
</protein>
<dbReference type="EMBL" id="CAUYUJ010001566">
    <property type="protein sequence ID" value="CAK0796537.1"/>
    <property type="molecule type" value="Genomic_DNA"/>
</dbReference>
<sequence>MRAGLTRGCGCGRAPPTARSGWCGVRGGNRLACRGLDGLPVRSDVDGRAGGVPPPGVRNVVTFNRPLLDAELISLLRRARGEVVLEHGSDAADWRTQDAVDWNGGRLAVPHAT</sequence>
<proteinExistence type="predicted"/>
<dbReference type="Proteomes" id="UP001189429">
    <property type="component" value="Unassembled WGS sequence"/>
</dbReference>
<reference evidence="1" key="1">
    <citation type="submission" date="2023-10" db="EMBL/GenBank/DDBJ databases">
        <authorList>
            <person name="Chen Y."/>
            <person name="Shah S."/>
            <person name="Dougan E. K."/>
            <person name="Thang M."/>
            <person name="Chan C."/>
        </authorList>
    </citation>
    <scope>NUCLEOTIDE SEQUENCE [LARGE SCALE GENOMIC DNA]</scope>
</reference>
<accession>A0ABN9PX24</accession>
<organism evidence="1 2">
    <name type="scientific">Prorocentrum cordatum</name>
    <dbReference type="NCBI Taxonomy" id="2364126"/>
    <lineage>
        <taxon>Eukaryota</taxon>
        <taxon>Sar</taxon>
        <taxon>Alveolata</taxon>
        <taxon>Dinophyceae</taxon>
        <taxon>Prorocentrales</taxon>
        <taxon>Prorocentraceae</taxon>
        <taxon>Prorocentrum</taxon>
    </lineage>
</organism>
<keyword evidence="2" id="KW-1185">Reference proteome</keyword>